<accession>A0A9P4J6X5</accession>
<gene>
    <name evidence="4" type="ORF">K461DRAFT_275586</name>
</gene>
<reference evidence="4" key="1">
    <citation type="journal article" date="2020" name="Stud. Mycol.">
        <title>101 Dothideomycetes genomes: a test case for predicting lifestyles and emergence of pathogens.</title>
        <authorList>
            <person name="Haridas S."/>
            <person name="Albert R."/>
            <person name="Binder M."/>
            <person name="Bloem J."/>
            <person name="Labutti K."/>
            <person name="Salamov A."/>
            <person name="Andreopoulos B."/>
            <person name="Baker S."/>
            <person name="Barry K."/>
            <person name="Bills G."/>
            <person name="Bluhm B."/>
            <person name="Cannon C."/>
            <person name="Castanera R."/>
            <person name="Culley D."/>
            <person name="Daum C."/>
            <person name="Ezra D."/>
            <person name="Gonzalez J."/>
            <person name="Henrissat B."/>
            <person name="Kuo A."/>
            <person name="Liang C."/>
            <person name="Lipzen A."/>
            <person name="Lutzoni F."/>
            <person name="Magnuson J."/>
            <person name="Mondo S."/>
            <person name="Nolan M."/>
            <person name="Ohm R."/>
            <person name="Pangilinan J."/>
            <person name="Park H.-J."/>
            <person name="Ramirez L."/>
            <person name="Alfaro M."/>
            <person name="Sun H."/>
            <person name="Tritt A."/>
            <person name="Yoshinaga Y."/>
            <person name="Zwiers L.-H."/>
            <person name="Turgeon B."/>
            <person name="Goodwin S."/>
            <person name="Spatafora J."/>
            <person name="Crous P."/>
            <person name="Grigoriev I."/>
        </authorList>
    </citation>
    <scope>NUCLEOTIDE SEQUENCE</scope>
    <source>
        <strain evidence="4">CBS 260.36</strain>
    </source>
</reference>
<dbReference type="PANTHER" id="PTHR47785">
    <property type="entry name" value="ZN(II)2CYS6 TRANSCRIPTION FACTOR (EUROFUNG)-RELATED-RELATED"/>
    <property type="match status" value="1"/>
</dbReference>
<proteinExistence type="predicted"/>
<dbReference type="Pfam" id="PF00172">
    <property type="entry name" value="Zn_clus"/>
    <property type="match status" value="1"/>
</dbReference>
<dbReference type="PROSITE" id="PS00463">
    <property type="entry name" value="ZN2_CY6_FUNGAL_1"/>
    <property type="match status" value="1"/>
</dbReference>
<evidence type="ECO:0000313" key="5">
    <source>
        <dbReference type="Proteomes" id="UP000799439"/>
    </source>
</evidence>
<dbReference type="InterPro" id="IPR053181">
    <property type="entry name" value="EcdB-like_regulator"/>
</dbReference>
<dbReference type="EMBL" id="ML996082">
    <property type="protein sequence ID" value="KAF2156473.1"/>
    <property type="molecule type" value="Genomic_DNA"/>
</dbReference>
<dbReference type="PANTHER" id="PTHR47785:SF2">
    <property type="entry name" value="ZN(II)2CYS6 TRANSCRIPTION FACTOR (EUROFUNG)"/>
    <property type="match status" value="1"/>
</dbReference>
<dbReference type="SMART" id="SM00066">
    <property type="entry name" value="GAL4"/>
    <property type="match status" value="1"/>
</dbReference>
<organism evidence="4 5">
    <name type="scientific">Myriangium duriaei CBS 260.36</name>
    <dbReference type="NCBI Taxonomy" id="1168546"/>
    <lineage>
        <taxon>Eukaryota</taxon>
        <taxon>Fungi</taxon>
        <taxon>Dikarya</taxon>
        <taxon>Ascomycota</taxon>
        <taxon>Pezizomycotina</taxon>
        <taxon>Dothideomycetes</taxon>
        <taxon>Dothideomycetidae</taxon>
        <taxon>Myriangiales</taxon>
        <taxon>Myriangiaceae</taxon>
        <taxon>Myriangium</taxon>
    </lineage>
</organism>
<evidence type="ECO:0000256" key="2">
    <source>
        <dbReference type="SAM" id="MobiDB-lite"/>
    </source>
</evidence>
<dbReference type="GO" id="GO:0008270">
    <property type="term" value="F:zinc ion binding"/>
    <property type="evidence" value="ECO:0007669"/>
    <property type="project" value="InterPro"/>
</dbReference>
<sequence length="617" mass="68327">MEPNGHNAVLTEQRPRKRQRQMPEPAPTHDIPIHPELQNADIALQNAMQQQPLRQNLETDHADYPRRRAIIACEVCRGRKTRCDGGKPKCRLCTDLGAECIYREPGQKLDAGDKLILEQLHRIEGMLHSFGGSNHSMVIQDGSHGAQDLPLSRHSKPSGWTLFDETAHGAVASGLLPGPQPSSPYLQGELSRAELSLTSLPSLDPSVIASKVESYFQRTHEWHALVNPNTWQAVYATASLNSFERGIESCTVLLIAALGSCAVERHLLTEGQEVPGAALFAKAWSLLPEVMLSNSTSAIQCLVLGSHYLLEVYRPLDAWNSLSLAVSKLYFQLMLLDKQPAAEVEHLTRVYWNVRLIKWSISTSLYMPTPIETSQAPFSGLLRFGRELGMPSSYPPNVQSEPGTDDSSLLVAQIELSLLAERISKALPDTQRDTGAFESTNMIDVLLPVAANLEDQLNQWYDRLPDFLRFPHDGFPPGSSAQITLRHRFFASRADIFRPFVLALKFAENDMQPDPLVGAYCKKCLEASIRQIEYTSAQRAGQLGFKTANDIAAETLFIMGATRDPALSAMLPPPQDLKERLIDPVITELDKLGASISPTIAVKVAQLRRAEEKRLGL</sequence>
<dbReference type="InterPro" id="IPR036864">
    <property type="entry name" value="Zn2-C6_fun-type_DNA-bd_sf"/>
</dbReference>
<dbReference type="PROSITE" id="PS50048">
    <property type="entry name" value="ZN2_CY6_FUNGAL_2"/>
    <property type="match status" value="1"/>
</dbReference>
<dbReference type="Gene3D" id="4.10.240.10">
    <property type="entry name" value="Zn(2)-C6 fungal-type DNA-binding domain"/>
    <property type="match status" value="1"/>
</dbReference>
<dbReference type="InterPro" id="IPR001138">
    <property type="entry name" value="Zn2Cys6_DnaBD"/>
</dbReference>
<feature type="domain" description="Zn(2)-C6 fungal-type" evidence="3">
    <location>
        <begin position="72"/>
        <end position="102"/>
    </location>
</feature>
<feature type="region of interest" description="Disordered" evidence="2">
    <location>
        <begin position="1"/>
        <end position="33"/>
    </location>
</feature>
<dbReference type="CDD" id="cd00067">
    <property type="entry name" value="GAL4"/>
    <property type="match status" value="1"/>
</dbReference>
<dbReference type="AlphaFoldDB" id="A0A9P4J6X5"/>
<evidence type="ECO:0000256" key="1">
    <source>
        <dbReference type="ARBA" id="ARBA00023242"/>
    </source>
</evidence>
<evidence type="ECO:0000313" key="4">
    <source>
        <dbReference type="EMBL" id="KAF2156473.1"/>
    </source>
</evidence>
<dbReference type="CDD" id="cd12148">
    <property type="entry name" value="fungal_TF_MHR"/>
    <property type="match status" value="1"/>
</dbReference>
<dbReference type="GO" id="GO:0000981">
    <property type="term" value="F:DNA-binding transcription factor activity, RNA polymerase II-specific"/>
    <property type="evidence" value="ECO:0007669"/>
    <property type="project" value="InterPro"/>
</dbReference>
<keyword evidence="5" id="KW-1185">Reference proteome</keyword>
<name>A0A9P4J6X5_9PEZI</name>
<protein>
    <recommendedName>
        <fullName evidence="3">Zn(2)-C6 fungal-type domain-containing protein</fullName>
    </recommendedName>
</protein>
<keyword evidence="1" id="KW-0539">Nucleus</keyword>
<dbReference type="SUPFAM" id="SSF57701">
    <property type="entry name" value="Zn2/Cys6 DNA-binding domain"/>
    <property type="match status" value="1"/>
</dbReference>
<comment type="caution">
    <text evidence="4">The sequence shown here is derived from an EMBL/GenBank/DDBJ whole genome shotgun (WGS) entry which is preliminary data.</text>
</comment>
<dbReference type="OrthoDB" id="4685598at2759"/>
<dbReference type="Proteomes" id="UP000799439">
    <property type="component" value="Unassembled WGS sequence"/>
</dbReference>
<dbReference type="FunFam" id="4.10.240.10:FF:000008">
    <property type="entry name" value="C6 zinc finger domain-containing protein"/>
    <property type="match status" value="1"/>
</dbReference>
<evidence type="ECO:0000259" key="3">
    <source>
        <dbReference type="PROSITE" id="PS50048"/>
    </source>
</evidence>